<evidence type="ECO:0000256" key="1">
    <source>
        <dbReference type="SAM" id="MobiDB-lite"/>
    </source>
</evidence>
<dbReference type="OrthoDB" id="10399514at2759"/>
<dbReference type="Proteomes" id="UP000266673">
    <property type="component" value="Unassembled WGS sequence"/>
</dbReference>
<proteinExistence type="predicted"/>
<organism evidence="2 3">
    <name type="scientific">Gigaspora rosea</name>
    <dbReference type="NCBI Taxonomy" id="44941"/>
    <lineage>
        <taxon>Eukaryota</taxon>
        <taxon>Fungi</taxon>
        <taxon>Fungi incertae sedis</taxon>
        <taxon>Mucoromycota</taxon>
        <taxon>Glomeromycotina</taxon>
        <taxon>Glomeromycetes</taxon>
        <taxon>Diversisporales</taxon>
        <taxon>Gigasporaceae</taxon>
        <taxon>Gigaspora</taxon>
    </lineage>
</organism>
<dbReference type="AlphaFoldDB" id="A0A397W8V2"/>
<evidence type="ECO:0000313" key="3">
    <source>
        <dbReference type="Proteomes" id="UP000266673"/>
    </source>
</evidence>
<protein>
    <submittedName>
        <fullName evidence="2">Uncharacterized protein</fullName>
    </submittedName>
</protein>
<comment type="caution">
    <text evidence="2">The sequence shown here is derived from an EMBL/GenBank/DDBJ whole genome shotgun (WGS) entry which is preliminary data.</text>
</comment>
<sequence length="152" mass="17052">MSKYFYKHKTISANNITHSQYASPDSDDNEDGKDEYNEEENRWHAPSKPEKKNSTINDLTISNSFLDPGSKFGAVNDATIKALEWENDKQSDFAIKNVPVSIKDKAGKTVTVSGNFARINNGEPEPMLCLEVNELEQQVSDMHNGEDLKKNA</sequence>
<feature type="compositionally biased region" description="Acidic residues" evidence="1">
    <location>
        <begin position="25"/>
        <end position="38"/>
    </location>
</feature>
<accession>A0A397W8V2</accession>
<dbReference type="EMBL" id="QKWP01000011">
    <property type="protein sequence ID" value="RIB30541.1"/>
    <property type="molecule type" value="Genomic_DNA"/>
</dbReference>
<evidence type="ECO:0000313" key="2">
    <source>
        <dbReference type="EMBL" id="RIB30541.1"/>
    </source>
</evidence>
<gene>
    <name evidence="2" type="ORF">C2G38_2152534</name>
</gene>
<feature type="region of interest" description="Disordered" evidence="1">
    <location>
        <begin position="16"/>
        <end position="56"/>
    </location>
</feature>
<feature type="compositionally biased region" description="Basic and acidic residues" evidence="1">
    <location>
        <begin position="39"/>
        <end position="53"/>
    </location>
</feature>
<name>A0A397W8V2_9GLOM</name>
<keyword evidence="3" id="KW-1185">Reference proteome</keyword>
<reference evidence="2 3" key="1">
    <citation type="submission" date="2018-06" db="EMBL/GenBank/DDBJ databases">
        <title>Comparative genomics reveals the genomic features of Rhizophagus irregularis, R. cerebriforme, R. diaphanum and Gigaspora rosea, and their symbiotic lifestyle signature.</title>
        <authorList>
            <person name="Morin E."/>
            <person name="San Clemente H."/>
            <person name="Chen E.C.H."/>
            <person name="De La Providencia I."/>
            <person name="Hainaut M."/>
            <person name="Kuo A."/>
            <person name="Kohler A."/>
            <person name="Murat C."/>
            <person name="Tang N."/>
            <person name="Roy S."/>
            <person name="Loubradou J."/>
            <person name="Henrissat B."/>
            <person name="Grigoriev I.V."/>
            <person name="Corradi N."/>
            <person name="Roux C."/>
            <person name="Martin F.M."/>
        </authorList>
    </citation>
    <scope>NUCLEOTIDE SEQUENCE [LARGE SCALE GENOMIC DNA]</scope>
    <source>
        <strain evidence="2 3">DAOM 194757</strain>
    </source>
</reference>